<reference evidence="3" key="1">
    <citation type="submission" date="2011-07" db="EMBL/GenBank/DDBJ databases">
        <authorList>
            <consortium name="Caenorhabditis brenneri Sequencing and Analysis Consortium"/>
            <person name="Wilson R.K."/>
        </authorList>
    </citation>
    <scope>NUCLEOTIDE SEQUENCE [LARGE SCALE GENOMIC DNA]</scope>
    <source>
        <strain evidence="3">PB2801</strain>
    </source>
</reference>
<proteinExistence type="predicted"/>
<dbReference type="AlphaFoldDB" id="G0PCG5"/>
<dbReference type="HOGENOM" id="CLU_2123246_0_0_1"/>
<dbReference type="EMBL" id="GL380242">
    <property type="protein sequence ID" value="EGT51114.1"/>
    <property type="molecule type" value="Genomic_DNA"/>
</dbReference>
<keyword evidence="1" id="KW-0472">Membrane</keyword>
<organism evidence="3">
    <name type="scientific">Caenorhabditis brenneri</name>
    <name type="common">Nematode worm</name>
    <dbReference type="NCBI Taxonomy" id="135651"/>
    <lineage>
        <taxon>Eukaryota</taxon>
        <taxon>Metazoa</taxon>
        <taxon>Ecdysozoa</taxon>
        <taxon>Nematoda</taxon>
        <taxon>Chromadorea</taxon>
        <taxon>Rhabditida</taxon>
        <taxon>Rhabditina</taxon>
        <taxon>Rhabditomorpha</taxon>
        <taxon>Rhabditoidea</taxon>
        <taxon>Rhabditidae</taxon>
        <taxon>Peloderinae</taxon>
        <taxon>Caenorhabditis</taxon>
    </lineage>
</organism>
<gene>
    <name evidence="2" type="ORF">CAEBREN_08512</name>
</gene>
<evidence type="ECO:0000256" key="1">
    <source>
        <dbReference type="SAM" id="Phobius"/>
    </source>
</evidence>
<keyword evidence="3" id="KW-1185">Reference proteome</keyword>
<feature type="transmembrane region" description="Helical" evidence="1">
    <location>
        <begin position="13"/>
        <end position="33"/>
    </location>
</feature>
<evidence type="ECO:0000313" key="3">
    <source>
        <dbReference type="Proteomes" id="UP000008068"/>
    </source>
</evidence>
<evidence type="ECO:0000313" key="2">
    <source>
        <dbReference type="EMBL" id="EGT51114.1"/>
    </source>
</evidence>
<sequence>MSTNPLLIVVKRLITQLIILSVATVIFVFYLIFGTTENEEENEKNKEDTVALSNVNNAPESDVWKLKSVQIDSNFEPYNQPEDSERKEEKKKGYSMIISLQENLLIQRMNTVGE</sequence>
<dbReference type="InParanoid" id="G0PCG5"/>
<accession>G0PCG5</accession>
<dbReference type="OrthoDB" id="5901079at2759"/>
<keyword evidence="1" id="KW-1133">Transmembrane helix</keyword>
<dbReference type="Proteomes" id="UP000008068">
    <property type="component" value="Unassembled WGS sequence"/>
</dbReference>
<name>G0PCG5_CAEBE</name>
<dbReference type="FunCoup" id="G0PCG5">
    <property type="interactions" value="370"/>
</dbReference>
<dbReference type="eggNOG" id="ENOG502TK81">
    <property type="taxonomic scope" value="Eukaryota"/>
</dbReference>
<keyword evidence="1" id="KW-0812">Transmembrane</keyword>
<protein>
    <submittedName>
        <fullName evidence="2">Uncharacterized protein</fullName>
    </submittedName>
</protein>